<dbReference type="Proteomes" id="UP000800035">
    <property type="component" value="Unassembled WGS sequence"/>
</dbReference>
<keyword evidence="1" id="KW-0408">Iron</keyword>
<gene>
    <name evidence="3" type="ORF">CC80DRAFT_528795</name>
</gene>
<feature type="transmembrane region" description="Helical" evidence="2">
    <location>
        <begin position="6"/>
        <end position="26"/>
    </location>
</feature>
<evidence type="ECO:0000313" key="3">
    <source>
        <dbReference type="EMBL" id="KAF1950714.1"/>
    </source>
</evidence>
<dbReference type="CDD" id="cd11051">
    <property type="entry name" value="CYP59-like"/>
    <property type="match status" value="1"/>
</dbReference>
<feature type="binding site" description="axial binding residue" evidence="1">
    <location>
        <position position="477"/>
    </location>
    <ligand>
        <name>heme</name>
        <dbReference type="ChEBI" id="CHEBI:30413"/>
    </ligand>
    <ligandPart>
        <name>Fe</name>
        <dbReference type="ChEBI" id="CHEBI:18248"/>
    </ligandPart>
</feature>
<evidence type="ECO:0000256" key="1">
    <source>
        <dbReference type="PIRSR" id="PIRSR602401-1"/>
    </source>
</evidence>
<keyword evidence="1" id="KW-0479">Metal-binding</keyword>
<dbReference type="GO" id="GO:0016705">
    <property type="term" value="F:oxidoreductase activity, acting on paired donors, with incorporation or reduction of molecular oxygen"/>
    <property type="evidence" value="ECO:0007669"/>
    <property type="project" value="InterPro"/>
</dbReference>
<dbReference type="PRINTS" id="PR00463">
    <property type="entry name" value="EP450I"/>
</dbReference>
<dbReference type="InterPro" id="IPR001128">
    <property type="entry name" value="Cyt_P450"/>
</dbReference>
<evidence type="ECO:0000313" key="4">
    <source>
        <dbReference type="Proteomes" id="UP000800035"/>
    </source>
</evidence>
<dbReference type="OrthoDB" id="10029320at2759"/>
<dbReference type="EMBL" id="ML977023">
    <property type="protein sequence ID" value="KAF1950714.1"/>
    <property type="molecule type" value="Genomic_DNA"/>
</dbReference>
<keyword evidence="2" id="KW-0812">Transmembrane</keyword>
<accession>A0A6A5TF19</accession>
<dbReference type="AlphaFoldDB" id="A0A6A5TF19"/>
<dbReference type="PANTHER" id="PTHR24305:SF222">
    <property type="entry name" value="CYTOCHROME P450 MONOOXYGENASE STCS"/>
    <property type="match status" value="1"/>
</dbReference>
<dbReference type="GO" id="GO:0020037">
    <property type="term" value="F:heme binding"/>
    <property type="evidence" value="ECO:0007669"/>
    <property type="project" value="InterPro"/>
</dbReference>
<keyword evidence="1" id="KW-0349">Heme</keyword>
<dbReference type="Pfam" id="PF00067">
    <property type="entry name" value="p450"/>
    <property type="match status" value="1"/>
</dbReference>
<name>A0A6A5TF19_9PLEO</name>
<organism evidence="3 4">
    <name type="scientific">Byssothecium circinans</name>
    <dbReference type="NCBI Taxonomy" id="147558"/>
    <lineage>
        <taxon>Eukaryota</taxon>
        <taxon>Fungi</taxon>
        <taxon>Dikarya</taxon>
        <taxon>Ascomycota</taxon>
        <taxon>Pezizomycotina</taxon>
        <taxon>Dothideomycetes</taxon>
        <taxon>Pleosporomycetidae</taxon>
        <taxon>Pleosporales</taxon>
        <taxon>Massarineae</taxon>
        <taxon>Massarinaceae</taxon>
        <taxon>Byssothecium</taxon>
    </lineage>
</organism>
<dbReference type="PRINTS" id="PR00385">
    <property type="entry name" value="P450"/>
</dbReference>
<proteinExistence type="predicted"/>
<comment type="cofactor">
    <cofactor evidence="1">
        <name>heme</name>
        <dbReference type="ChEBI" id="CHEBI:30413"/>
    </cofactor>
</comment>
<dbReference type="InterPro" id="IPR050121">
    <property type="entry name" value="Cytochrome_P450_monoxygenase"/>
</dbReference>
<keyword evidence="2" id="KW-0472">Membrane</keyword>
<keyword evidence="4" id="KW-1185">Reference proteome</keyword>
<dbReference type="InterPro" id="IPR002401">
    <property type="entry name" value="Cyt_P450_E_grp-I"/>
</dbReference>
<dbReference type="GO" id="GO:0005506">
    <property type="term" value="F:iron ion binding"/>
    <property type="evidence" value="ECO:0007669"/>
    <property type="project" value="InterPro"/>
</dbReference>
<dbReference type="SUPFAM" id="SSF48264">
    <property type="entry name" value="Cytochrome P450"/>
    <property type="match status" value="1"/>
</dbReference>
<sequence length="555" mass="62883">METNTYVSLALLAALVWFLYIQLYNWRFKKFSHIPQHYPNTLLLGGGPTIGRAFKRLGDKRRHPDYAFDLLWRESGYPQFNFYDIRPFTPSPMVVVASHDIAEQITKVSKIHPWSVTKSPTMSELFDLIGPKSMLSADGLTWKTLRKRFNPGFAPQQLLTLLPTIIQKSNIFMKRLDALAESGAETEMEVLCTELTFDIIGEVVCNIDLQAQDETGGHEVVYQIRELLKTYIDDGALPIWLNVPNRFRRIYYSKKADASIKRVIKDKFADIKAAQSEGTKQSQNRSVLALALKDVDVLTSEDLHVTADQIKSFFFAGHDTTSTLLQRLFYHLSIDPKRLQALRAEHDAVFGDADPREVFLARPDETIKGLTYTSACIKEILRLFPPAGSARLSVRGKGFTVRLEDGQELCLDDTILYINHFLIHRDPKVYGETADEFVPERWVSDTDTTATKQDDAPGAKKVPISAWRPFERGPKNCIGQELANIEARVILACVIRRYDFVKVGHAAVVVDEKGRPVVGEDGRYKTNGELFNAQVLTAKPFDKCRMTVKLHEAEN</sequence>
<dbReference type="PANTHER" id="PTHR24305">
    <property type="entry name" value="CYTOCHROME P450"/>
    <property type="match status" value="1"/>
</dbReference>
<dbReference type="GO" id="GO:0004497">
    <property type="term" value="F:monooxygenase activity"/>
    <property type="evidence" value="ECO:0007669"/>
    <property type="project" value="InterPro"/>
</dbReference>
<protein>
    <submittedName>
        <fullName evidence="3">Cytochrome P450</fullName>
    </submittedName>
</protein>
<evidence type="ECO:0000256" key="2">
    <source>
        <dbReference type="SAM" id="Phobius"/>
    </source>
</evidence>
<reference evidence="3" key="1">
    <citation type="journal article" date="2020" name="Stud. Mycol.">
        <title>101 Dothideomycetes genomes: a test case for predicting lifestyles and emergence of pathogens.</title>
        <authorList>
            <person name="Haridas S."/>
            <person name="Albert R."/>
            <person name="Binder M."/>
            <person name="Bloem J."/>
            <person name="Labutti K."/>
            <person name="Salamov A."/>
            <person name="Andreopoulos B."/>
            <person name="Baker S."/>
            <person name="Barry K."/>
            <person name="Bills G."/>
            <person name="Bluhm B."/>
            <person name="Cannon C."/>
            <person name="Castanera R."/>
            <person name="Culley D."/>
            <person name="Daum C."/>
            <person name="Ezra D."/>
            <person name="Gonzalez J."/>
            <person name="Henrissat B."/>
            <person name="Kuo A."/>
            <person name="Liang C."/>
            <person name="Lipzen A."/>
            <person name="Lutzoni F."/>
            <person name="Magnuson J."/>
            <person name="Mondo S."/>
            <person name="Nolan M."/>
            <person name="Ohm R."/>
            <person name="Pangilinan J."/>
            <person name="Park H.-J."/>
            <person name="Ramirez L."/>
            <person name="Alfaro M."/>
            <person name="Sun H."/>
            <person name="Tritt A."/>
            <person name="Yoshinaga Y."/>
            <person name="Zwiers L.-H."/>
            <person name="Turgeon B."/>
            <person name="Goodwin S."/>
            <person name="Spatafora J."/>
            <person name="Crous P."/>
            <person name="Grigoriev I."/>
        </authorList>
    </citation>
    <scope>NUCLEOTIDE SEQUENCE</scope>
    <source>
        <strain evidence="3">CBS 675.92</strain>
    </source>
</reference>
<dbReference type="Gene3D" id="1.10.630.10">
    <property type="entry name" value="Cytochrome P450"/>
    <property type="match status" value="1"/>
</dbReference>
<keyword evidence="2" id="KW-1133">Transmembrane helix</keyword>
<dbReference type="InterPro" id="IPR036396">
    <property type="entry name" value="Cyt_P450_sf"/>
</dbReference>